<comment type="caution">
    <text evidence="3">The sequence shown here is derived from an EMBL/GenBank/DDBJ whole genome shotgun (WGS) entry which is preliminary data.</text>
</comment>
<accession>A0A1R2C245</accession>
<dbReference type="AlphaFoldDB" id="A0A1R2C245"/>
<gene>
    <name evidence="3" type="ORF">SteCoe_16171</name>
</gene>
<feature type="coiled-coil region" evidence="1">
    <location>
        <begin position="20"/>
        <end position="47"/>
    </location>
</feature>
<reference evidence="3 4" key="1">
    <citation type="submission" date="2016-11" db="EMBL/GenBank/DDBJ databases">
        <title>The macronuclear genome of Stentor coeruleus: a giant cell with tiny introns.</title>
        <authorList>
            <person name="Slabodnick M."/>
            <person name="Ruby J.G."/>
            <person name="Reiff S.B."/>
            <person name="Swart E.C."/>
            <person name="Gosai S."/>
            <person name="Prabakaran S."/>
            <person name="Witkowska E."/>
            <person name="Larue G.E."/>
            <person name="Fisher S."/>
            <person name="Freeman R.M."/>
            <person name="Gunawardena J."/>
            <person name="Chu W."/>
            <person name="Stover N.A."/>
            <person name="Gregory B.D."/>
            <person name="Nowacki M."/>
            <person name="Derisi J."/>
            <person name="Roy S.W."/>
            <person name="Marshall W.F."/>
            <person name="Sood P."/>
        </authorList>
    </citation>
    <scope>NUCLEOTIDE SEQUENCE [LARGE SCALE GENOMIC DNA]</scope>
    <source>
        <strain evidence="3">WM001</strain>
    </source>
</reference>
<dbReference type="EMBL" id="MPUH01000319">
    <property type="protein sequence ID" value="OMJ83015.1"/>
    <property type="molecule type" value="Genomic_DNA"/>
</dbReference>
<protein>
    <submittedName>
        <fullName evidence="3">Uncharacterized protein</fullName>
    </submittedName>
</protein>
<organism evidence="3 4">
    <name type="scientific">Stentor coeruleus</name>
    <dbReference type="NCBI Taxonomy" id="5963"/>
    <lineage>
        <taxon>Eukaryota</taxon>
        <taxon>Sar</taxon>
        <taxon>Alveolata</taxon>
        <taxon>Ciliophora</taxon>
        <taxon>Postciliodesmatophora</taxon>
        <taxon>Heterotrichea</taxon>
        <taxon>Heterotrichida</taxon>
        <taxon>Stentoridae</taxon>
        <taxon>Stentor</taxon>
    </lineage>
</organism>
<evidence type="ECO:0000256" key="2">
    <source>
        <dbReference type="SAM" id="MobiDB-lite"/>
    </source>
</evidence>
<keyword evidence="4" id="KW-1185">Reference proteome</keyword>
<evidence type="ECO:0000313" key="4">
    <source>
        <dbReference type="Proteomes" id="UP000187209"/>
    </source>
</evidence>
<feature type="region of interest" description="Disordered" evidence="2">
    <location>
        <begin position="55"/>
        <end position="83"/>
    </location>
</feature>
<proteinExistence type="predicted"/>
<dbReference type="Proteomes" id="UP000187209">
    <property type="component" value="Unassembled WGS sequence"/>
</dbReference>
<evidence type="ECO:0000256" key="1">
    <source>
        <dbReference type="SAM" id="Coils"/>
    </source>
</evidence>
<evidence type="ECO:0000313" key="3">
    <source>
        <dbReference type="EMBL" id="OMJ83015.1"/>
    </source>
</evidence>
<name>A0A1R2C245_9CILI</name>
<sequence>MDSEAIKYKDEIIEVLLKKINPLEEQLAAQEKIIENLTQALDALTKILAVNTNLPRSHSSSAKTQKKDLLQVHKDQKAREEKKKEADLQELKKAFEIGISKLKVDEIKKEVKIGETAKEGEHGFQSEYPDWEEDLYRL</sequence>
<feature type="compositionally biased region" description="Basic and acidic residues" evidence="2">
    <location>
        <begin position="65"/>
        <end position="83"/>
    </location>
</feature>
<keyword evidence="1" id="KW-0175">Coiled coil</keyword>